<dbReference type="EMBL" id="FOGF01000015">
    <property type="protein sequence ID" value="SER01765.1"/>
    <property type="molecule type" value="Genomic_DNA"/>
</dbReference>
<sequence>MTKELTKQTGEVQFDKRQVQDVQSNKAQIQDVQFLKNSELKENSDDTQRNLYFTAKDKLASQKGESIAEALIALLIVALGIVLLAIMISASTRIVKKSNERLEAMYQVTNQLEEQTVPPTTNSLTIDLSGSTKTIQVNQHSVEDNMYQFNLYSYEMNE</sequence>
<evidence type="ECO:0000313" key="2">
    <source>
        <dbReference type="EMBL" id="SER01765.1"/>
    </source>
</evidence>
<accession>A0A1H9KSA4</accession>
<dbReference type="STRING" id="137733.SAMN05421767_11515"/>
<feature type="transmembrane region" description="Helical" evidence="1">
    <location>
        <begin position="67"/>
        <end position="88"/>
    </location>
</feature>
<keyword evidence="1" id="KW-1133">Transmembrane helix</keyword>
<keyword evidence="3" id="KW-1185">Reference proteome</keyword>
<dbReference type="Proteomes" id="UP000198556">
    <property type="component" value="Unassembled WGS sequence"/>
</dbReference>
<proteinExistence type="predicted"/>
<keyword evidence="1" id="KW-0812">Transmembrane</keyword>
<name>A0A1H9KSA4_9LACT</name>
<keyword evidence="1" id="KW-0472">Membrane</keyword>
<dbReference type="AlphaFoldDB" id="A0A1H9KSA4"/>
<dbReference type="RefSeq" id="WP_089746552.1">
    <property type="nucleotide sequence ID" value="NZ_FOGF01000015.1"/>
</dbReference>
<evidence type="ECO:0000313" key="3">
    <source>
        <dbReference type="Proteomes" id="UP000198556"/>
    </source>
</evidence>
<gene>
    <name evidence="2" type="ORF">SAMN05421767_11515</name>
</gene>
<evidence type="ECO:0000256" key="1">
    <source>
        <dbReference type="SAM" id="Phobius"/>
    </source>
</evidence>
<organism evidence="2 3">
    <name type="scientific">Granulicatella balaenopterae</name>
    <dbReference type="NCBI Taxonomy" id="137733"/>
    <lineage>
        <taxon>Bacteria</taxon>
        <taxon>Bacillati</taxon>
        <taxon>Bacillota</taxon>
        <taxon>Bacilli</taxon>
        <taxon>Lactobacillales</taxon>
        <taxon>Carnobacteriaceae</taxon>
        <taxon>Granulicatella</taxon>
    </lineage>
</organism>
<reference evidence="2 3" key="1">
    <citation type="submission" date="2016-10" db="EMBL/GenBank/DDBJ databases">
        <authorList>
            <person name="de Groot N.N."/>
        </authorList>
    </citation>
    <scope>NUCLEOTIDE SEQUENCE [LARGE SCALE GENOMIC DNA]</scope>
    <source>
        <strain evidence="2 3">DSM 15827</strain>
    </source>
</reference>
<protein>
    <submittedName>
        <fullName evidence="2">Uncharacterized protein</fullName>
    </submittedName>
</protein>